<evidence type="ECO:0000256" key="1">
    <source>
        <dbReference type="SAM" id="Phobius"/>
    </source>
</evidence>
<dbReference type="EMBL" id="JARWAI010000001">
    <property type="protein sequence ID" value="MDR5873671.1"/>
    <property type="molecule type" value="Genomic_DNA"/>
</dbReference>
<keyword evidence="1" id="KW-0812">Transmembrane</keyword>
<protein>
    <submittedName>
        <fullName evidence="2">Uncharacterized protein</fullName>
    </submittedName>
</protein>
<gene>
    <name evidence="2" type="ORF">QC815_01930</name>
</gene>
<organism evidence="2 3">
    <name type="scientific">Vreelandella gomseomensis</name>
    <dbReference type="NCBI Taxonomy" id="370766"/>
    <lineage>
        <taxon>Bacteria</taxon>
        <taxon>Pseudomonadati</taxon>
        <taxon>Pseudomonadota</taxon>
        <taxon>Gammaproteobacteria</taxon>
        <taxon>Oceanospirillales</taxon>
        <taxon>Halomonadaceae</taxon>
        <taxon>Vreelandella</taxon>
    </lineage>
</organism>
<name>A0ABU1G8B6_9GAMM</name>
<evidence type="ECO:0000313" key="3">
    <source>
        <dbReference type="Proteomes" id="UP001269267"/>
    </source>
</evidence>
<evidence type="ECO:0000313" key="2">
    <source>
        <dbReference type="EMBL" id="MDR5873671.1"/>
    </source>
</evidence>
<keyword evidence="1" id="KW-1133">Transmembrane helix</keyword>
<accession>A0ABU1G8B6</accession>
<sequence>MARQARQGATRRQSRKAVFDRWLDRAVCMAVITALVVGLAAVIAHWWL</sequence>
<keyword evidence="3" id="KW-1185">Reference proteome</keyword>
<proteinExistence type="predicted"/>
<keyword evidence="1" id="KW-0472">Membrane</keyword>
<reference evidence="2 3" key="1">
    <citation type="submission" date="2023-04" db="EMBL/GenBank/DDBJ databases">
        <title>A long-awaited taxogenomic arrangement of the family Halomonadaceae.</title>
        <authorList>
            <person name="De La Haba R."/>
            <person name="Chuvochina M."/>
            <person name="Wittouck S."/>
            <person name="Arahal D.R."/>
            <person name="Sanchez-Porro C."/>
            <person name="Hugenholtz P."/>
            <person name="Ventosa A."/>
        </authorList>
    </citation>
    <scope>NUCLEOTIDE SEQUENCE [LARGE SCALE GENOMIC DNA]</scope>
    <source>
        <strain evidence="2 3">DSM 18042</strain>
    </source>
</reference>
<feature type="transmembrane region" description="Helical" evidence="1">
    <location>
        <begin position="22"/>
        <end position="47"/>
    </location>
</feature>
<comment type="caution">
    <text evidence="2">The sequence shown here is derived from an EMBL/GenBank/DDBJ whole genome shotgun (WGS) entry which is preliminary data.</text>
</comment>
<dbReference type="Proteomes" id="UP001269267">
    <property type="component" value="Unassembled WGS sequence"/>
</dbReference>
<dbReference type="RefSeq" id="WP_230448335.1">
    <property type="nucleotide sequence ID" value="NZ_JARWAI010000001.1"/>
</dbReference>